<dbReference type="InterPro" id="IPR055196">
    <property type="entry name" value="Putative_PNPOx_2"/>
</dbReference>
<dbReference type="InterPro" id="IPR012349">
    <property type="entry name" value="Split_barrel_FMN-bd"/>
</dbReference>
<proteinExistence type="predicted"/>
<evidence type="ECO:0000313" key="3">
    <source>
        <dbReference type="Proteomes" id="UP000190890"/>
    </source>
</evidence>
<dbReference type="SUPFAM" id="SSF50475">
    <property type="entry name" value="FMN-binding split barrel"/>
    <property type="match status" value="1"/>
</dbReference>
<evidence type="ECO:0000313" key="2">
    <source>
        <dbReference type="EMBL" id="OOM74841.1"/>
    </source>
</evidence>
<dbReference type="EMBL" id="LZZM01000193">
    <property type="protein sequence ID" value="OOM74841.1"/>
    <property type="molecule type" value="Genomic_DNA"/>
</dbReference>
<feature type="domain" description="Pyridoxamine 5'-phosphate oxidase-like" evidence="1">
    <location>
        <begin position="11"/>
        <end position="130"/>
    </location>
</feature>
<keyword evidence="3" id="KW-1185">Reference proteome</keyword>
<gene>
    <name evidence="2" type="ORF">CLPUN_36690</name>
</gene>
<dbReference type="Pfam" id="PF22696">
    <property type="entry name" value="Putative_PNPOx_2"/>
    <property type="match status" value="1"/>
</dbReference>
<dbReference type="Gene3D" id="2.30.110.10">
    <property type="entry name" value="Electron Transport, Fmn-binding Protein, Chain A"/>
    <property type="match status" value="1"/>
</dbReference>
<reference evidence="2 3" key="1">
    <citation type="submission" date="2016-05" db="EMBL/GenBank/DDBJ databases">
        <title>Microbial solvent formation.</title>
        <authorList>
            <person name="Poehlein A."/>
            <person name="Montoya Solano J.D."/>
            <person name="Flitsch S."/>
            <person name="Krabben P."/>
            <person name="Duerre P."/>
            <person name="Daniel R."/>
        </authorList>
    </citation>
    <scope>NUCLEOTIDE SEQUENCE [LARGE SCALE GENOMIC DNA]</scope>
    <source>
        <strain evidence="2 3">DSM 2619</strain>
    </source>
</reference>
<dbReference type="OrthoDB" id="2146997at2"/>
<dbReference type="Proteomes" id="UP000190890">
    <property type="component" value="Unassembled WGS sequence"/>
</dbReference>
<accession>A0A1S8TB57</accession>
<name>A0A1S8TB57_9CLOT</name>
<protein>
    <submittedName>
        <fullName evidence="2">Pyridoxamine 5'-phosphate oxidase</fullName>
    </submittedName>
</protein>
<dbReference type="STRING" id="29367.CLPUN_36690"/>
<dbReference type="AlphaFoldDB" id="A0A1S8TB57"/>
<comment type="caution">
    <text evidence="2">The sequence shown here is derived from an EMBL/GenBank/DDBJ whole genome shotgun (WGS) entry which is preliminary data.</text>
</comment>
<evidence type="ECO:0000259" key="1">
    <source>
        <dbReference type="Pfam" id="PF22696"/>
    </source>
</evidence>
<organism evidence="2 3">
    <name type="scientific">Clostridium puniceum</name>
    <dbReference type="NCBI Taxonomy" id="29367"/>
    <lineage>
        <taxon>Bacteria</taxon>
        <taxon>Bacillati</taxon>
        <taxon>Bacillota</taxon>
        <taxon>Clostridia</taxon>
        <taxon>Eubacteriales</taxon>
        <taxon>Clostridiaceae</taxon>
        <taxon>Clostridium</taxon>
    </lineage>
</organism>
<dbReference type="RefSeq" id="WP_077848677.1">
    <property type="nucleotide sequence ID" value="NZ_LZZM01000193.1"/>
</dbReference>
<sequence length="139" mass="15974">MNTKNEFKRIMETQTEVALATSINDIPNVRIVNFYYDEADNTLFFSTFGDNDKVKEFELNNNVAFTTIPLQGNAHIKAKGKIKRSSLTIYDIADCITKKIPDYKETINQAGQYLILFEIKFDTAIVTLDFENIDTIFLK</sequence>